<evidence type="ECO:0008006" key="4">
    <source>
        <dbReference type="Google" id="ProtNLM"/>
    </source>
</evidence>
<keyword evidence="1" id="KW-0812">Transmembrane</keyword>
<keyword evidence="3" id="KW-1185">Reference proteome</keyword>
<protein>
    <recommendedName>
        <fullName evidence="4">Bax inhibitor-1/YccA family protein</fullName>
    </recommendedName>
</protein>
<dbReference type="PANTHER" id="PTHR41282">
    <property type="entry name" value="CONSERVED TRANSMEMBRANE PROTEIN-RELATED"/>
    <property type="match status" value="1"/>
</dbReference>
<dbReference type="Pfam" id="PF12811">
    <property type="entry name" value="BaxI_1"/>
    <property type="match status" value="1"/>
</dbReference>
<comment type="caution">
    <text evidence="2">The sequence shown here is derived from an EMBL/GenBank/DDBJ whole genome shotgun (WGS) entry which is preliminary data.</text>
</comment>
<gene>
    <name evidence="2" type="ORF">CGZ90_15880</name>
</gene>
<dbReference type="RefSeq" id="WP_094253506.1">
    <property type="nucleotide sequence ID" value="NZ_JBHLXL010000002.1"/>
</dbReference>
<feature type="transmembrane region" description="Helical" evidence="1">
    <location>
        <begin position="111"/>
        <end position="130"/>
    </location>
</feature>
<dbReference type="Proteomes" id="UP000215059">
    <property type="component" value="Unassembled WGS sequence"/>
</dbReference>
<evidence type="ECO:0000313" key="2">
    <source>
        <dbReference type="EMBL" id="OYD56490.1"/>
    </source>
</evidence>
<organism evidence="2 3">
    <name type="scientific">Fictibacillus aquaticus</name>
    <dbReference type="NCBI Taxonomy" id="2021314"/>
    <lineage>
        <taxon>Bacteria</taxon>
        <taxon>Bacillati</taxon>
        <taxon>Bacillota</taxon>
        <taxon>Bacilli</taxon>
        <taxon>Bacillales</taxon>
        <taxon>Fictibacillaceae</taxon>
        <taxon>Fictibacillus</taxon>
    </lineage>
</organism>
<name>A0A235F5F0_9BACL</name>
<evidence type="ECO:0000313" key="3">
    <source>
        <dbReference type="Proteomes" id="UP000215059"/>
    </source>
</evidence>
<accession>A0A235F5F0</accession>
<keyword evidence="1" id="KW-1133">Transmembrane helix</keyword>
<dbReference type="InterPro" id="IPR010539">
    <property type="entry name" value="BaxI_1-like"/>
</dbReference>
<sequence>MRSANPSLKSSTFSKHRGLGGDSAMTLAGTVNKAFIMLMILLGTAFYTWGQYFAGKPVAHLLIIGLIGGLITALIVIFVPKTAPVLAPVYAALEGLAVGGISAQFESQYSGITLQAAMLTFGTLLALLIAYKFRIIRVTHNFRLMVFGATMGILLVYLVNFIMSFFGASVPYLHDSGPIGIGISLFIVGIAALNLVLDFDFIEHGAEQRVPKYMEWYGAFGLMVTLVWLYFEILNLLAKLKDR</sequence>
<dbReference type="AlphaFoldDB" id="A0A235F5F0"/>
<evidence type="ECO:0000256" key="1">
    <source>
        <dbReference type="SAM" id="Phobius"/>
    </source>
</evidence>
<feature type="transmembrane region" description="Helical" evidence="1">
    <location>
        <begin position="34"/>
        <end position="52"/>
    </location>
</feature>
<dbReference type="PANTHER" id="PTHR41282:SF1">
    <property type="entry name" value="CONSERVED TRANSMEMBRANE PROTEIN-RELATED"/>
    <property type="match status" value="1"/>
</dbReference>
<proteinExistence type="predicted"/>
<dbReference type="EMBL" id="NOII01000011">
    <property type="protein sequence ID" value="OYD56490.1"/>
    <property type="molecule type" value="Genomic_DNA"/>
</dbReference>
<feature type="transmembrane region" description="Helical" evidence="1">
    <location>
        <begin position="58"/>
        <end position="78"/>
    </location>
</feature>
<dbReference type="OrthoDB" id="116480at2"/>
<keyword evidence="1" id="KW-0472">Membrane</keyword>
<feature type="transmembrane region" description="Helical" evidence="1">
    <location>
        <begin position="142"/>
        <end position="167"/>
    </location>
</feature>
<feature type="transmembrane region" description="Helical" evidence="1">
    <location>
        <begin position="217"/>
        <end position="238"/>
    </location>
</feature>
<feature type="transmembrane region" description="Helical" evidence="1">
    <location>
        <begin position="85"/>
        <end position="105"/>
    </location>
</feature>
<feature type="transmembrane region" description="Helical" evidence="1">
    <location>
        <begin position="179"/>
        <end position="197"/>
    </location>
</feature>
<dbReference type="PIRSF" id="PIRSF009160">
    <property type="entry name" value="UCP009160"/>
    <property type="match status" value="1"/>
</dbReference>
<reference evidence="2 3" key="1">
    <citation type="submission" date="2017-07" db="EMBL/GenBank/DDBJ databases">
        <title>Fictibacillus sp. nov. GDSW-R2A3 Genome sequencing and assembly.</title>
        <authorList>
            <person name="Mayilraj S."/>
        </authorList>
    </citation>
    <scope>NUCLEOTIDE SEQUENCE [LARGE SCALE GENOMIC DNA]</scope>
    <source>
        <strain evidence="2 3">GDSW-R2A3</strain>
    </source>
</reference>